<dbReference type="VEuPathDB" id="FungiDB:PYU1_G000554"/>
<dbReference type="EMBL" id="GL376636">
    <property type="status" value="NOT_ANNOTATED_CDS"/>
    <property type="molecule type" value="Genomic_DNA"/>
</dbReference>
<reference evidence="5" key="1">
    <citation type="journal article" date="2010" name="Genome Biol.">
        <title>Genome sequence of the necrotrophic plant pathogen Pythium ultimum reveals original pathogenicity mechanisms and effector repertoire.</title>
        <authorList>
            <person name="Levesque C.A."/>
            <person name="Brouwer H."/>
            <person name="Cano L."/>
            <person name="Hamilton J.P."/>
            <person name="Holt C."/>
            <person name="Huitema E."/>
            <person name="Raffaele S."/>
            <person name="Robideau G.P."/>
            <person name="Thines M."/>
            <person name="Win J."/>
            <person name="Zerillo M.M."/>
            <person name="Beakes G.W."/>
            <person name="Boore J.L."/>
            <person name="Busam D."/>
            <person name="Dumas B."/>
            <person name="Ferriera S."/>
            <person name="Fuerstenberg S.I."/>
            <person name="Gachon C.M."/>
            <person name="Gaulin E."/>
            <person name="Govers F."/>
            <person name="Grenville-Briggs L."/>
            <person name="Horner N."/>
            <person name="Hostetler J."/>
            <person name="Jiang R.H."/>
            <person name="Johnson J."/>
            <person name="Krajaejun T."/>
            <person name="Lin H."/>
            <person name="Meijer H.J."/>
            <person name="Moore B."/>
            <person name="Morris P."/>
            <person name="Phuntmart V."/>
            <person name="Puiu D."/>
            <person name="Shetty J."/>
            <person name="Stajich J.E."/>
            <person name="Tripathy S."/>
            <person name="Wawra S."/>
            <person name="van West P."/>
            <person name="Whitty B.R."/>
            <person name="Coutinho P.M."/>
            <person name="Henrissat B."/>
            <person name="Martin F."/>
            <person name="Thomas P.D."/>
            <person name="Tyler B.M."/>
            <person name="De Vries R.P."/>
            <person name="Kamoun S."/>
            <person name="Yandell M."/>
            <person name="Tisserat N."/>
            <person name="Buell C.R."/>
        </authorList>
    </citation>
    <scope>NUCLEOTIDE SEQUENCE</scope>
    <source>
        <strain evidence="5">DAOM:BR144</strain>
    </source>
</reference>
<dbReference type="AlphaFoldDB" id="K3W6G3"/>
<feature type="repeat" description="ANK" evidence="3">
    <location>
        <begin position="177"/>
        <end position="209"/>
    </location>
</feature>
<evidence type="ECO:0000313" key="5">
    <source>
        <dbReference type="Proteomes" id="UP000019132"/>
    </source>
</evidence>
<dbReference type="EnsemblProtists" id="PYU1_T000554">
    <property type="protein sequence ID" value="PYU1_T000554"/>
    <property type="gene ID" value="PYU1_G000554"/>
</dbReference>
<evidence type="ECO:0000313" key="4">
    <source>
        <dbReference type="EnsemblProtists" id="PYU1_T000554"/>
    </source>
</evidence>
<dbReference type="Gene3D" id="1.25.40.20">
    <property type="entry name" value="Ankyrin repeat-containing domain"/>
    <property type="match status" value="3"/>
</dbReference>
<sequence>MAEFLYYVSEKDKYGRSPLSYAAGSGHAKTVARLTEGADIDEANHYRRSALSYAAEEGHINTVLELTTVTKSQVRASLGGMWFVVIHLIEGARVDEKETGGETPLTYAAKAGHIGTIARLIGKGANAVEKDTYGGKSLSFVAEEGHSEAVVSKQEGNIIENDNIRKESFIVGENDNYRRSPLSHAVDHGHTKTVGCLIEGGATVREKDELGRRK</sequence>
<evidence type="ECO:0000256" key="3">
    <source>
        <dbReference type="PROSITE-ProRule" id="PRU00023"/>
    </source>
</evidence>
<organism evidence="4 5">
    <name type="scientific">Globisporangium ultimum (strain ATCC 200006 / CBS 805.95 / DAOM BR144)</name>
    <name type="common">Pythium ultimum</name>
    <dbReference type="NCBI Taxonomy" id="431595"/>
    <lineage>
        <taxon>Eukaryota</taxon>
        <taxon>Sar</taxon>
        <taxon>Stramenopiles</taxon>
        <taxon>Oomycota</taxon>
        <taxon>Peronosporomycetes</taxon>
        <taxon>Pythiales</taxon>
        <taxon>Pythiaceae</taxon>
        <taxon>Globisporangium</taxon>
    </lineage>
</organism>
<dbReference type="PROSITE" id="PS50088">
    <property type="entry name" value="ANK_REPEAT"/>
    <property type="match status" value="2"/>
</dbReference>
<name>K3W6G3_GLOUD</name>
<dbReference type="eggNOG" id="KOG0504">
    <property type="taxonomic scope" value="Eukaryota"/>
</dbReference>
<dbReference type="PROSITE" id="PS50297">
    <property type="entry name" value="ANK_REP_REGION"/>
    <property type="match status" value="1"/>
</dbReference>
<reference evidence="5" key="2">
    <citation type="submission" date="2010-04" db="EMBL/GenBank/DDBJ databases">
        <authorList>
            <person name="Buell R."/>
            <person name="Hamilton J."/>
            <person name="Hostetler J."/>
        </authorList>
    </citation>
    <scope>NUCLEOTIDE SEQUENCE [LARGE SCALE GENOMIC DNA]</scope>
    <source>
        <strain evidence="5">DAOM:BR144</strain>
    </source>
</reference>
<feature type="repeat" description="ANK" evidence="3">
    <location>
        <begin position="100"/>
        <end position="132"/>
    </location>
</feature>
<proteinExistence type="predicted"/>
<dbReference type="SUPFAM" id="SSF48403">
    <property type="entry name" value="Ankyrin repeat"/>
    <property type="match status" value="1"/>
</dbReference>
<dbReference type="Pfam" id="PF12796">
    <property type="entry name" value="Ank_2"/>
    <property type="match status" value="2"/>
</dbReference>
<keyword evidence="2 3" id="KW-0040">ANK repeat</keyword>
<dbReference type="InterPro" id="IPR036770">
    <property type="entry name" value="Ankyrin_rpt-contain_sf"/>
</dbReference>
<reference evidence="4" key="3">
    <citation type="submission" date="2015-02" db="UniProtKB">
        <authorList>
            <consortium name="EnsemblProtists"/>
        </authorList>
    </citation>
    <scope>IDENTIFICATION</scope>
    <source>
        <strain evidence="4">DAOM BR144</strain>
    </source>
</reference>
<accession>K3W6G3</accession>
<evidence type="ECO:0000256" key="2">
    <source>
        <dbReference type="ARBA" id="ARBA00023043"/>
    </source>
</evidence>
<evidence type="ECO:0000256" key="1">
    <source>
        <dbReference type="ARBA" id="ARBA00022737"/>
    </source>
</evidence>
<keyword evidence="5" id="KW-1185">Reference proteome</keyword>
<dbReference type="SMART" id="SM00248">
    <property type="entry name" value="ANK"/>
    <property type="match status" value="4"/>
</dbReference>
<dbReference type="Proteomes" id="UP000019132">
    <property type="component" value="Unassembled WGS sequence"/>
</dbReference>
<dbReference type="HOGENOM" id="CLU_000134_18_0_1"/>
<dbReference type="STRING" id="431595.K3W6G3"/>
<dbReference type="InParanoid" id="K3W6G3"/>
<keyword evidence="1" id="KW-0677">Repeat</keyword>
<protein>
    <submittedName>
        <fullName evidence="4">Uncharacterized protein</fullName>
    </submittedName>
</protein>
<dbReference type="PANTHER" id="PTHR24171">
    <property type="entry name" value="ANKYRIN REPEAT DOMAIN-CONTAINING PROTEIN 39-RELATED"/>
    <property type="match status" value="1"/>
</dbReference>
<dbReference type="InterPro" id="IPR002110">
    <property type="entry name" value="Ankyrin_rpt"/>
</dbReference>